<dbReference type="PROSITE" id="PS50921">
    <property type="entry name" value="ANTAR"/>
    <property type="match status" value="1"/>
</dbReference>
<evidence type="ECO:0000313" key="4">
    <source>
        <dbReference type="EMBL" id="CRY83950.1"/>
    </source>
</evidence>
<dbReference type="SUPFAM" id="SSF55781">
    <property type="entry name" value="GAF domain-like"/>
    <property type="match status" value="1"/>
</dbReference>
<dbReference type="InterPro" id="IPR029016">
    <property type="entry name" value="GAF-like_dom_sf"/>
</dbReference>
<dbReference type="InterPro" id="IPR005561">
    <property type="entry name" value="ANTAR"/>
</dbReference>
<dbReference type="RefSeq" id="WP_060594844.1">
    <property type="nucleotide sequence ID" value="NZ_CP031418.1"/>
</dbReference>
<dbReference type="Gene3D" id="1.10.10.10">
    <property type="entry name" value="Winged helix-like DNA-binding domain superfamily/Winged helix DNA-binding domain"/>
    <property type="match status" value="1"/>
</dbReference>
<dbReference type="Proteomes" id="UP000057820">
    <property type="component" value="Plasmid 2"/>
</dbReference>
<dbReference type="GO" id="GO:0003723">
    <property type="term" value="F:RNA binding"/>
    <property type="evidence" value="ECO:0007669"/>
    <property type="project" value="InterPro"/>
</dbReference>
<dbReference type="Pfam" id="PF03861">
    <property type="entry name" value="ANTAR"/>
    <property type="match status" value="1"/>
</dbReference>
<dbReference type="InterPro" id="IPR036388">
    <property type="entry name" value="WH-like_DNA-bd_sf"/>
</dbReference>
<keyword evidence="4" id="KW-0614">Plasmid</keyword>
<dbReference type="KEGG" id="nfr:ERS450000_05779"/>
<dbReference type="InterPro" id="IPR003018">
    <property type="entry name" value="GAF"/>
</dbReference>
<dbReference type="Gene3D" id="3.30.450.40">
    <property type="match status" value="1"/>
</dbReference>
<organism evidence="4 5">
    <name type="scientific">Nocardia farcinica</name>
    <dbReference type="NCBI Taxonomy" id="37329"/>
    <lineage>
        <taxon>Bacteria</taxon>
        <taxon>Bacillati</taxon>
        <taxon>Actinomycetota</taxon>
        <taxon>Actinomycetes</taxon>
        <taxon>Mycobacteriales</taxon>
        <taxon>Nocardiaceae</taxon>
        <taxon>Nocardia</taxon>
    </lineage>
</organism>
<dbReference type="Pfam" id="PF13185">
    <property type="entry name" value="GAF_2"/>
    <property type="match status" value="1"/>
</dbReference>
<protein>
    <submittedName>
        <fullName evidence="4">ANTAR domain</fullName>
    </submittedName>
</protein>
<keyword evidence="2" id="KW-0804">Transcription</keyword>
<sequence length="240" mass="25665">MGAPPPLLDVLVRSVDTLTGDFDVVELAQQLVDACVALTGGGDAGLFVANHRGELRLLAATDERARPLVEAIDGPGRHTYRTGTRCVADDLSAAAVVWPDFARHARRQGYRSAYAVPLRLRTDRLGVLTILGRTSNALHRSQLRVAQTLGDVAAIGIAQHVLRPRVEPIGDRLPVALNDRVTVEHAQAVLAQRGDLTDPEAFDRLRSHALRTGRRLADLAGGIVAGTVDAGIVLTAPARR</sequence>
<evidence type="ECO:0000256" key="1">
    <source>
        <dbReference type="ARBA" id="ARBA00023015"/>
    </source>
</evidence>
<dbReference type="SMART" id="SM01012">
    <property type="entry name" value="ANTAR"/>
    <property type="match status" value="1"/>
</dbReference>
<keyword evidence="1" id="KW-0805">Transcription regulation</keyword>
<proteinExistence type="predicted"/>
<evidence type="ECO:0000313" key="5">
    <source>
        <dbReference type="Proteomes" id="UP000057820"/>
    </source>
</evidence>
<gene>
    <name evidence="4" type="ORF">ERS450000_05779</name>
</gene>
<evidence type="ECO:0000259" key="3">
    <source>
        <dbReference type="PROSITE" id="PS50921"/>
    </source>
</evidence>
<evidence type="ECO:0000256" key="2">
    <source>
        <dbReference type="ARBA" id="ARBA00023163"/>
    </source>
</evidence>
<name>A0A0H5P803_NOCFR</name>
<feature type="domain" description="ANTAR" evidence="3">
    <location>
        <begin position="163"/>
        <end position="224"/>
    </location>
</feature>
<accession>A0A0H5P803</accession>
<dbReference type="AlphaFoldDB" id="A0A0H5P803"/>
<geneLocation type="plasmid" evidence="4">
    <name>2</name>
</geneLocation>
<reference evidence="5" key="1">
    <citation type="submission" date="2015-03" db="EMBL/GenBank/DDBJ databases">
        <authorList>
            <consortium name="Pathogen Informatics"/>
        </authorList>
    </citation>
    <scope>NUCLEOTIDE SEQUENCE [LARGE SCALE GENOMIC DNA]</scope>
    <source>
        <strain evidence="5">NCTC11134</strain>
        <plasmid evidence="5">2</plasmid>
    </source>
</reference>
<dbReference type="EMBL" id="LN868939">
    <property type="protein sequence ID" value="CRY83950.1"/>
    <property type="molecule type" value="Genomic_DNA"/>
</dbReference>